<sequence length="83" mass="9667">MLVAGSTPVDDLHVYFLCCMPFSCIRYLAAFSFPFSLFLVISHISFVTCIHYRSGHFYHCAKNEKKRKTQKDYHGLLFPMSPR</sequence>
<dbReference type="EMBL" id="ML742532">
    <property type="protein sequence ID" value="KAE8144415.1"/>
    <property type="molecule type" value="Genomic_DNA"/>
</dbReference>
<dbReference type="AlphaFoldDB" id="A0A5N6TDF0"/>
<proteinExistence type="predicted"/>
<name>A0A5N6TDF0_ASPAV</name>
<evidence type="ECO:0000313" key="2">
    <source>
        <dbReference type="EMBL" id="KAE8144415.1"/>
    </source>
</evidence>
<gene>
    <name evidence="2" type="ORF">BDV25DRAFT_166887</name>
</gene>
<keyword evidence="3" id="KW-1185">Reference proteome</keyword>
<keyword evidence="1" id="KW-0472">Membrane</keyword>
<keyword evidence="1" id="KW-0812">Transmembrane</keyword>
<evidence type="ECO:0000256" key="1">
    <source>
        <dbReference type="SAM" id="Phobius"/>
    </source>
</evidence>
<evidence type="ECO:0000313" key="3">
    <source>
        <dbReference type="Proteomes" id="UP000325780"/>
    </source>
</evidence>
<protein>
    <submittedName>
        <fullName evidence="2">Uncharacterized protein</fullName>
    </submittedName>
</protein>
<accession>A0A5N6TDF0</accession>
<keyword evidence="1" id="KW-1133">Transmembrane helix</keyword>
<feature type="transmembrane region" description="Helical" evidence="1">
    <location>
        <begin position="35"/>
        <end position="52"/>
    </location>
</feature>
<organism evidence="2 3">
    <name type="scientific">Aspergillus avenaceus</name>
    <dbReference type="NCBI Taxonomy" id="36643"/>
    <lineage>
        <taxon>Eukaryota</taxon>
        <taxon>Fungi</taxon>
        <taxon>Dikarya</taxon>
        <taxon>Ascomycota</taxon>
        <taxon>Pezizomycotina</taxon>
        <taxon>Eurotiomycetes</taxon>
        <taxon>Eurotiomycetidae</taxon>
        <taxon>Eurotiales</taxon>
        <taxon>Aspergillaceae</taxon>
        <taxon>Aspergillus</taxon>
        <taxon>Aspergillus subgen. Circumdati</taxon>
    </lineage>
</organism>
<reference evidence="2 3" key="1">
    <citation type="submission" date="2019-04" db="EMBL/GenBank/DDBJ databases">
        <title>Friends and foes A comparative genomics study of 23 Aspergillus species from section Flavi.</title>
        <authorList>
            <consortium name="DOE Joint Genome Institute"/>
            <person name="Kjaerbolling I."/>
            <person name="Vesth T."/>
            <person name="Frisvad J.C."/>
            <person name="Nybo J.L."/>
            <person name="Theobald S."/>
            <person name="Kildgaard S."/>
            <person name="Isbrandt T."/>
            <person name="Kuo A."/>
            <person name="Sato A."/>
            <person name="Lyhne E.K."/>
            <person name="Kogle M.E."/>
            <person name="Wiebenga A."/>
            <person name="Kun R.S."/>
            <person name="Lubbers R.J."/>
            <person name="Makela M.R."/>
            <person name="Barry K."/>
            <person name="Chovatia M."/>
            <person name="Clum A."/>
            <person name="Daum C."/>
            <person name="Haridas S."/>
            <person name="He G."/>
            <person name="LaButti K."/>
            <person name="Lipzen A."/>
            <person name="Mondo S."/>
            <person name="Riley R."/>
            <person name="Salamov A."/>
            <person name="Simmons B.A."/>
            <person name="Magnuson J.K."/>
            <person name="Henrissat B."/>
            <person name="Mortensen U.H."/>
            <person name="Larsen T.O."/>
            <person name="Devries R.P."/>
            <person name="Grigoriev I.V."/>
            <person name="Machida M."/>
            <person name="Baker S.E."/>
            <person name="Andersen M.R."/>
        </authorList>
    </citation>
    <scope>NUCLEOTIDE SEQUENCE [LARGE SCALE GENOMIC DNA]</scope>
    <source>
        <strain evidence="2 3">IBT 18842</strain>
    </source>
</reference>
<dbReference type="Proteomes" id="UP000325780">
    <property type="component" value="Unassembled WGS sequence"/>
</dbReference>